<accession>A0AA38X7Z4</accession>
<evidence type="ECO:0000313" key="7">
    <source>
        <dbReference type="Proteomes" id="UP001172673"/>
    </source>
</evidence>
<feature type="transmembrane region" description="Helical" evidence="5">
    <location>
        <begin position="198"/>
        <end position="219"/>
    </location>
</feature>
<keyword evidence="2 5" id="KW-0812">Transmembrane</keyword>
<dbReference type="EMBL" id="JAPDRK010000010">
    <property type="protein sequence ID" value="KAJ9608481.1"/>
    <property type="molecule type" value="Genomic_DNA"/>
</dbReference>
<dbReference type="Proteomes" id="UP001172673">
    <property type="component" value="Unassembled WGS sequence"/>
</dbReference>
<dbReference type="AlphaFoldDB" id="A0AA38X7Z4"/>
<feature type="transmembrane region" description="Helical" evidence="5">
    <location>
        <begin position="118"/>
        <end position="142"/>
    </location>
</feature>
<evidence type="ECO:0000256" key="5">
    <source>
        <dbReference type="SAM" id="Phobius"/>
    </source>
</evidence>
<evidence type="ECO:0000256" key="4">
    <source>
        <dbReference type="ARBA" id="ARBA00023136"/>
    </source>
</evidence>
<proteinExistence type="predicted"/>
<feature type="transmembrane region" description="Helical" evidence="5">
    <location>
        <begin position="42"/>
        <end position="63"/>
    </location>
</feature>
<keyword evidence="7" id="KW-1185">Reference proteome</keyword>
<name>A0AA38X7Z4_9EURO</name>
<sequence length="306" mass="33782">MSESSDFVAYHYDPSLIAAAVSAGVFGASTIFHCYQVLRTRTWYMVSLIVGGLLECAGFAARIQSSNEAPNFKLPAYIVQSLCILVAPAFTAATVYMALNRIICVVDGGFQSPLRPRLFTLTFVSGDVISFMVQSTGASIMTKKKANAASTAKWIIIVGLAIQVVFLSMFIVIAITFHRRMRKNSTLQAKRIPGLWQVYLGHLYAASLAILVRSIFRLVEYIQGENGYFMHHEIFLYIFDATLIACVMLLLNTAHPSMVTALQRGSKAVWIFRVRTMEKLEDDVGTDLAAVDLARAQNEQNGESLA</sequence>
<evidence type="ECO:0000256" key="2">
    <source>
        <dbReference type="ARBA" id="ARBA00022692"/>
    </source>
</evidence>
<evidence type="ECO:0008006" key="8">
    <source>
        <dbReference type="Google" id="ProtNLM"/>
    </source>
</evidence>
<protein>
    <recommendedName>
        <fullName evidence="8">RTA1 domain protein</fullName>
    </recommendedName>
</protein>
<evidence type="ECO:0000313" key="6">
    <source>
        <dbReference type="EMBL" id="KAJ9608481.1"/>
    </source>
</evidence>
<organism evidence="6 7">
    <name type="scientific">Cladophialophora chaetospira</name>
    <dbReference type="NCBI Taxonomy" id="386627"/>
    <lineage>
        <taxon>Eukaryota</taxon>
        <taxon>Fungi</taxon>
        <taxon>Dikarya</taxon>
        <taxon>Ascomycota</taxon>
        <taxon>Pezizomycotina</taxon>
        <taxon>Eurotiomycetes</taxon>
        <taxon>Chaetothyriomycetidae</taxon>
        <taxon>Chaetothyriales</taxon>
        <taxon>Herpotrichiellaceae</taxon>
        <taxon>Cladophialophora</taxon>
    </lineage>
</organism>
<dbReference type="GO" id="GO:0016020">
    <property type="term" value="C:membrane"/>
    <property type="evidence" value="ECO:0007669"/>
    <property type="project" value="UniProtKB-SubCell"/>
</dbReference>
<reference evidence="6" key="1">
    <citation type="submission" date="2022-10" db="EMBL/GenBank/DDBJ databases">
        <title>Culturing micro-colonial fungi from biological soil crusts in the Mojave desert and describing Neophaeococcomyces mojavensis, and introducing the new genera and species Taxawa tesnikishii.</title>
        <authorList>
            <person name="Kurbessoian T."/>
            <person name="Stajich J.E."/>
        </authorList>
    </citation>
    <scope>NUCLEOTIDE SEQUENCE</scope>
    <source>
        <strain evidence="6">TK_41</strain>
    </source>
</reference>
<dbReference type="PANTHER" id="PTHR31465:SF1">
    <property type="entry name" value="PROTEIN RTA1-RELATED"/>
    <property type="match status" value="1"/>
</dbReference>
<evidence type="ECO:0000256" key="1">
    <source>
        <dbReference type="ARBA" id="ARBA00004141"/>
    </source>
</evidence>
<comment type="caution">
    <text evidence="6">The sequence shown here is derived from an EMBL/GenBank/DDBJ whole genome shotgun (WGS) entry which is preliminary data.</text>
</comment>
<dbReference type="Pfam" id="PF04479">
    <property type="entry name" value="RTA1"/>
    <property type="match status" value="1"/>
</dbReference>
<dbReference type="InterPro" id="IPR007568">
    <property type="entry name" value="RTA1"/>
</dbReference>
<evidence type="ECO:0000256" key="3">
    <source>
        <dbReference type="ARBA" id="ARBA00022989"/>
    </source>
</evidence>
<comment type="subcellular location">
    <subcellularLocation>
        <location evidence="1">Membrane</location>
        <topology evidence="1">Multi-pass membrane protein</topology>
    </subcellularLocation>
</comment>
<feature type="transmembrane region" description="Helical" evidence="5">
    <location>
        <begin position="234"/>
        <end position="254"/>
    </location>
</feature>
<feature type="transmembrane region" description="Helical" evidence="5">
    <location>
        <begin position="75"/>
        <end position="98"/>
    </location>
</feature>
<keyword evidence="4 5" id="KW-0472">Membrane</keyword>
<gene>
    <name evidence="6" type="ORF">H2200_007469</name>
</gene>
<feature type="transmembrane region" description="Helical" evidence="5">
    <location>
        <begin position="154"/>
        <end position="177"/>
    </location>
</feature>
<dbReference type="PANTHER" id="PTHR31465">
    <property type="entry name" value="PROTEIN RTA1-RELATED"/>
    <property type="match status" value="1"/>
</dbReference>
<feature type="transmembrane region" description="Helical" evidence="5">
    <location>
        <begin position="16"/>
        <end position="35"/>
    </location>
</feature>
<keyword evidence="3 5" id="KW-1133">Transmembrane helix</keyword>